<evidence type="ECO:0000259" key="2">
    <source>
        <dbReference type="PROSITE" id="PS50835"/>
    </source>
</evidence>
<dbReference type="CDD" id="cd00096">
    <property type="entry name" value="Ig"/>
    <property type="match status" value="1"/>
</dbReference>
<feature type="domain" description="Ig-like" evidence="2">
    <location>
        <begin position="412"/>
        <end position="472"/>
    </location>
</feature>
<evidence type="ECO:0000256" key="1">
    <source>
        <dbReference type="ARBA" id="ARBA00022729"/>
    </source>
</evidence>
<keyword evidence="4" id="KW-1185">Reference proteome</keyword>
<reference evidence="3 4" key="1">
    <citation type="submission" date="2024-04" db="EMBL/GenBank/DDBJ databases">
        <title>Flavobacterium sp. DGU11 16S ribosomal RNA gene Genome sequencing and assembly.</title>
        <authorList>
            <person name="Park S."/>
        </authorList>
    </citation>
    <scope>NUCLEOTIDE SEQUENCE [LARGE SCALE GENOMIC DNA]</scope>
    <source>
        <strain evidence="3 4">DGU11</strain>
    </source>
</reference>
<evidence type="ECO:0000313" key="4">
    <source>
        <dbReference type="Proteomes" id="UP001464555"/>
    </source>
</evidence>
<dbReference type="SUPFAM" id="SSF63829">
    <property type="entry name" value="Calcium-dependent phosphotriesterase"/>
    <property type="match status" value="1"/>
</dbReference>
<gene>
    <name evidence="3" type="ORF">AAEO56_03355</name>
</gene>
<dbReference type="InterPro" id="IPR022519">
    <property type="entry name" value="Gloeo/Verruco_rpt"/>
</dbReference>
<sequence length="568" mass="61703">MEIVRKSLKIFSLACILFAFLPAYSQKELWGYRAVPANKQIVKVPLNGTSADVEVMHDFDPTGILGRNPFGRLLQASNGKLYGVAGSPGGQDIPNGVIFEYDPVLQQYRVLDNAIVNGPVSELIEPLPGWLYGTTNNGTSIFKYNIETEQASIVATIPPFNYQLGQRQPNFNGELMKASDGNLYITTSMAPSAQNVPYPGGIYRLNLTSGQLTKVFVFSLDGSDVRDPVSGTKLVEASPGKLYGTSLGGSHVGPQGIAPEGSGTIFEYTIATATMVKKYDFDYAVNGRSPSPIIKDGDKLYGVLPGFQDDSQDYPNPRGLLFEYNLASEAMAILHSFTQDDDQIRSPNGMLLKASNGKFYVGAINGNYEIDPAAGIVVRKVTDGSAYGYYPLIEVCRKPAYHFFETASFTACEGTPFSFDIQNTNAATYVWKRGSTVLPSQTTGVLHFDNVSVANTGIYTCTITNECGTTITMPVQLNVEVCMGIDELSGFNDIKLYPNPATNILNLTLPDPPNFEIQKVSIINMIGQTVYTGAGSDTHMDISSLNAGMYQLLLITDKGNRSSKFIKE</sequence>
<comment type="caution">
    <text evidence="3">The sequence shown here is derived from an EMBL/GenBank/DDBJ whole genome shotgun (WGS) entry which is preliminary data.</text>
</comment>
<protein>
    <submittedName>
        <fullName evidence="3">Choice-of-anchor tandem repeat GloVer-containing protein</fullName>
    </submittedName>
</protein>
<dbReference type="InterPro" id="IPR013783">
    <property type="entry name" value="Ig-like_fold"/>
</dbReference>
<proteinExistence type="predicted"/>
<dbReference type="EMBL" id="JBBYHR010000002">
    <property type="protein sequence ID" value="MEL1243290.1"/>
    <property type="molecule type" value="Genomic_DNA"/>
</dbReference>
<dbReference type="RefSeq" id="WP_341695614.1">
    <property type="nucleotide sequence ID" value="NZ_JBBYHR010000002.1"/>
</dbReference>
<evidence type="ECO:0000313" key="3">
    <source>
        <dbReference type="EMBL" id="MEL1243290.1"/>
    </source>
</evidence>
<keyword evidence="1" id="KW-0732">Signal</keyword>
<dbReference type="InterPro" id="IPR036179">
    <property type="entry name" value="Ig-like_dom_sf"/>
</dbReference>
<dbReference type="Gene3D" id="2.60.40.10">
    <property type="entry name" value="Immunoglobulins"/>
    <property type="match status" value="1"/>
</dbReference>
<dbReference type="PROSITE" id="PS50835">
    <property type="entry name" value="IG_LIKE"/>
    <property type="match status" value="1"/>
</dbReference>
<dbReference type="NCBIfam" id="TIGR04183">
    <property type="entry name" value="Por_Secre_tail"/>
    <property type="match status" value="1"/>
</dbReference>
<dbReference type="Pfam" id="PF13895">
    <property type="entry name" value="Ig_2"/>
    <property type="match status" value="1"/>
</dbReference>
<dbReference type="Proteomes" id="UP001464555">
    <property type="component" value="Unassembled WGS sequence"/>
</dbReference>
<dbReference type="InterPro" id="IPR007110">
    <property type="entry name" value="Ig-like_dom"/>
</dbReference>
<accession>A0ABU9HSZ9</accession>
<dbReference type="Pfam" id="PF18962">
    <property type="entry name" value="Por_Secre_tail"/>
    <property type="match status" value="1"/>
</dbReference>
<organism evidence="3 4">
    <name type="scientific">Flavobacterium arundinis</name>
    <dbReference type="NCBI Taxonomy" id="3139143"/>
    <lineage>
        <taxon>Bacteria</taxon>
        <taxon>Pseudomonadati</taxon>
        <taxon>Bacteroidota</taxon>
        <taxon>Flavobacteriia</taxon>
        <taxon>Flavobacteriales</taxon>
        <taxon>Flavobacteriaceae</taxon>
        <taxon>Flavobacterium</taxon>
    </lineage>
</organism>
<dbReference type="NCBIfam" id="TIGR03803">
    <property type="entry name" value="Gloeo_Verruco"/>
    <property type="match status" value="1"/>
</dbReference>
<dbReference type="SUPFAM" id="SSF48726">
    <property type="entry name" value="Immunoglobulin"/>
    <property type="match status" value="1"/>
</dbReference>
<dbReference type="InterPro" id="IPR026444">
    <property type="entry name" value="Secre_tail"/>
</dbReference>
<name>A0ABU9HSZ9_9FLAO</name>